<keyword evidence="2" id="KW-0812">Transmembrane</keyword>
<dbReference type="RefSeq" id="WP_188673182.1">
    <property type="nucleotide sequence ID" value="NZ_BMGP01000001.1"/>
</dbReference>
<feature type="transmembrane region" description="Helical" evidence="2">
    <location>
        <begin position="902"/>
        <end position="922"/>
    </location>
</feature>
<keyword evidence="4" id="KW-1185">Reference proteome</keyword>
<proteinExistence type="predicted"/>
<dbReference type="PANTHER" id="PTHR43685:SF3">
    <property type="entry name" value="SLR2126 PROTEIN"/>
    <property type="match status" value="1"/>
</dbReference>
<dbReference type="Gene3D" id="3.90.550.10">
    <property type="entry name" value="Spore Coat Polysaccharide Biosynthesis Protein SpsA, Chain A"/>
    <property type="match status" value="1"/>
</dbReference>
<keyword evidence="2" id="KW-1133">Transmembrane helix</keyword>
<evidence type="ECO:0000313" key="3">
    <source>
        <dbReference type="EMBL" id="GGF14302.1"/>
    </source>
</evidence>
<evidence type="ECO:0008006" key="5">
    <source>
        <dbReference type="Google" id="ProtNLM"/>
    </source>
</evidence>
<feature type="transmembrane region" description="Helical" evidence="2">
    <location>
        <begin position="626"/>
        <end position="647"/>
    </location>
</feature>
<evidence type="ECO:0000256" key="2">
    <source>
        <dbReference type="SAM" id="Phobius"/>
    </source>
</evidence>
<dbReference type="EMBL" id="BMGP01000001">
    <property type="protein sequence ID" value="GGF14302.1"/>
    <property type="molecule type" value="Genomic_DNA"/>
</dbReference>
<feature type="transmembrane region" description="Helical" evidence="2">
    <location>
        <begin position="713"/>
        <end position="732"/>
    </location>
</feature>
<feature type="compositionally biased region" description="Low complexity" evidence="1">
    <location>
        <begin position="966"/>
        <end position="994"/>
    </location>
</feature>
<feature type="transmembrane region" description="Helical" evidence="2">
    <location>
        <begin position="469"/>
        <end position="498"/>
    </location>
</feature>
<feature type="transmembrane region" description="Helical" evidence="2">
    <location>
        <begin position="552"/>
        <end position="571"/>
    </location>
</feature>
<dbReference type="InterPro" id="IPR050834">
    <property type="entry name" value="Glycosyltransf_2"/>
</dbReference>
<dbReference type="Pfam" id="PF13641">
    <property type="entry name" value="Glyco_tranf_2_3"/>
    <property type="match status" value="1"/>
</dbReference>
<evidence type="ECO:0000256" key="1">
    <source>
        <dbReference type="SAM" id="MobiDB-lite"/>
    </source>
</evidence>
<feature type="transmembrane region" description="Helical" evidence="2">
    <location>
        <begin position="437"/>
        <end position="457"/>
    </location>
</feature>
<sequence>MQARVTAVLVAHNGAERLSRTLEALRAQTRQPDSLVVVDSGSTDSSARLLTEMQPTGFLSASTRLSFGVAVTHALGVVAPPASEDEWLWLLAHDTAPEPSALAALLAAVEVNPSVAVAGPKQMEWNDSAFIAGFGESLTRFGASVPIVERELDQAQHERMSDVLGLGAAGMLVRHTVFNELGGFDAALPTADNGLDFSIRVRLAGHRVIAVPLAKVATAGDGLSGPGTSVKGSARRKRQTTRRAAQLHRRLVYAPPLAVVFHWLSLVPLAVLRSLFQVLRKQPGAVPGEFAAAFKTAFSGRVGAARRSIRTTKKAGWKALAPLRIPGAEVGRRNALVRELALSKARGSREELQFFSGGGAAIVAAAAVVGIVLFFPLFGSSAIVGGSFLPLGSDPGGLWAQVGYGWRDLGLGFRGASDPFAYLVAIFGSLTFWSPSVSMVVLYLISFPLAALAAWFCAAKFTNRQGLRIFAAVLWAVAPPFLAAMDAGQAGAIIAHLLMPWLFLAGVSAARSWSASAIASLLFAATVAAAPSLWPALLVLWLGAVIFSRRAVMRYIGIPIPALALVLPLAWEQLQRGNLFGVFADPGLPNAHASTSLLDLLLGLPESGVGGWASIGSAVGMSSDTVMLIAFILLAPLALLALVSLFLRRAGLAAVAAVVGILGFATAVAATLISVSSTGSLEVSIWPGAGLSLYWLGLVGAATFGLSTFKRFASLPAVLAAFAITILAVPVATSTLTATSDVHSSTGQSLPAFVTAEAASNPRVGTLVLNPQADGGLAASIVHGMGATLETQSTLAATTSTVSPEAQNVAELVGNLASRSGTDASVQLAQLGVEFVVLTPPTGGAATPDAQAVLARSKTAFDSNSSLTSIGETFAGELWQITGTPGFSALPAISPTNTGTPIGVLILIIQAVIFGLALLLALPAGRLEAHGLRAATTLDEVGAGPDGGTGDGAVADGDSVAEPRPADASGSAADDAPVSAEVEQSDEQQVVVAEGVRRAE</sequence>
<feature type="transmembrane region" description="Helical" evidence="2">
    <location>
        <begin position="251"/>
        <end position="272"/>
    </location>
</feature>
<organism evidence="3 4">
    <name type="scientific">Subtercola lobariae</name>
    <dbReference type="NCBI Taxonomy" id="1588641"/>
    <lineage>
        <taxon>Bacteria</taxon>
        <taxon>Bacillati</taxon>
        <taxon>Actinomycetota</taxon>
        <taxon>Actinomycetes</taxon>
        <taxon>Micrococcales</taxon>
        <taxon>Microbacteriaceae</taxon>
        <taxon>Subtercola</taxon>
    </lineage>
</organism>
<comment type="caution">
    <text evidence="3">The sequence shown here is derived from an EMBL/GenBank/DDBJ whole genome shotgun (WGS) entry which is preliminary data.</text>
</comment>
<feature type="transmembrane region" description="Helical" evidence="2">
    <location>
        <begin position="685"/>
        <end position="706"/>
    </location>
</feature>
<dbReference type="SUPFAM" id="SSF53448">
    <property type="entry name" value="Nucleotide-diphospho-sugar transferases"/>
    <property type="match status" value="1"/>
</dbReference>
<name>A0A917B2Q6_9MICO</name>
<evidence type="ECO:0000313" key="4">
    <source>
        <dbReference type="Proteomes" id="UP000598775"/>
    </source>
</evidence>
<feature type="transmembrane region" description="Helical" evidence="2">
    <location>
        <begin position="354"/>
        <end position="378"/>
    </location>
</feature>
<accession>A0A917B2Q6</accession>
<dbReference type="Proteomes" id="UP000598775">
    <property type="component" value="Unassembled WGS sequence"/>
</dbReference>
<gene>
    <name evidence="3" type="ORF">GCM10011399_05180</name>
</gene>
<feature type="transmembrane region" description="Helical" evidence="2">
    <location>
        <begin position="518"/>
        <end position="540"/>
    </location>
</feature>
<feature type="region of interest" description="Disordered" evidence="1">
    <location>
        <begin position="939"/>
        <end position="1000"/>
    </location>
</feature>
<dbReference type="AlphaFoldDB" id="A0A917B2Q6"/>
<keyword evidence="2" id="KW-0472">Membrane</keyword>
<protein>
    <recommendedName>
        <fullName evidence="5">Glycosyltransferase</fullName>
    </recommendedName>
</protein>
<dbReference type="PANTHER" id="PTHR43685">
    <property type="entry name" value="GLYCOSYLTRANSFERASE"/>
    <property type="match status" value="1"/>
</dbReference>
<feature type="transmembrane region" description="Helical" evidence="2">
    <location>
        <begin position="654"/>
        <end position="673"/>
    </location>
</feature>
<dbReference type="InterPro" id="IPR029044">
    <property type="entry name" value="Nucleotide-diphossugar_trans"/>
</dbReference>
<reference evidence="3 4" key="1">
    <citation type="journal article" date="2014" name="Int. J. Syst. Evol. Microbiol.">
        <title>Complete genome sequence of Corynebacterium casei LMG S-19264T (=DSM 44701T), isolated from a smear-ripened cheese.</title>
        <authorList>
            <consortium name="US DOE Joint Genome Institute (JGI-PGF)"/>
            <person name="Walter F."/>
            <person name="Albersmeier A."/>
            <person name="Kalinowski J."/>
            <person name="Ruckert C."/>
        </authorList>
    </citation>
    <scope>NUCLEOTIDE SEQUENCE [LARGE SCALE GENOMIC DNA]</scope>
    <source>
        <strain evidence="3 4">CGMCC 1.12976</strain>
    </source>
</reference>